<proteinExistence type="predicted"/>
<dbReference type="AlphaFoldDB" id="A0A1Y1ZNV8"/>
<reference evidence="2 3" key="1">
    <citation type="submission" date="2016-07" db="EMBL/GenBank/DDBJ databases">
        <title>Pervasive Adenine N6-methylation of Active Genes in Fungi.</title>
        <authorList>
            <consortium name="DOE Joint Genome Institute"/>
            <person name="Mondo S.J."/>
            <person name="Dannebaum R.O."/>
            <person name="Kuo R.C."/>
            <person name="Labutti K."/>
            <person name="Haridas S."/>
            <person name="Kuo A."/>
            <person name="Salamov A."/>
            <person name="Ahrendt S.R."/>
            <person name="Lipzen A."/>
            <person name="Sullivan W."/>
            <person name="Andreopoulos W.B."/>
            <person name="Clum A."/>
            <person name="Lindquist E."/>
            <person name="Daum C."/>
            <person name="Ramamoorthy G.K."/>
            <person name="Gryganskyi A."/>
            <person name="Culley D."/>
            <person name="Magnuson J.K."/>
            <person name="James T.Y."/>
            <person name="O'Malley M.A."/>
            <person name="Stajich J.E."/>
            <person name="Spatafora J.W."/>
            <person name="Visel A."/>
            <person name="Grigoriev I.V."/>
        </authorList>
    </citation>
    <scope>NUCLEOTIDE SEQUENCE [LARGE SCALE GENOMIC DNA]</scope>
    <source>
        <strain evidence="2 3">CBS 115471</strain>
    </source>
</reference>
<protein>
    <submittedName>
        <fullName evidence="2">Uncharacterized protein</fullName>
    </submittedName>
</protein>
<evidence type="ECO:0000313" key="3">
    <source>
        <dbReference type="Proteomes" id="UP000193144"/>
    </source>
</evidence>
<comment type="caution">
    <text evidence="2">The sequence shown here is derived from an EMBL/GenBank/DDBJ whole genome shotgun (WGS) entry which is preliminary data.</text>
</comment>
<gene>
    <name evidence="2" type="ORF">BCR34DRAFT_587615</name>
</gene>
<feature type="compositionally biased region" description="Polar residues" evidence="1">
    <location>
        <begin position="14"/>
        <end position="23"/>
    </location>
</feature>
<keyword evidence="3" id="KW-1185">Reference proteome</keyword>
<organism evidence="2 3">
    <name type="scientific">Clohesyomyces aquaticus</name>
    <dbReference type="NCBI Taxonomy" id="1231657"/>
    <lineage>
        <taxon>Eukaryota</taxon>
        <taxon>Fungi</taxon>
        <taxon>Dikarya</taxon>
        <taxon>Ascomycota</taxon>
        <taxon>Pezizomycotina</taxon>
        <taxon>Dothideomycetes</taxon>
        <taxon>Pleosporomycetidae</taxon>
        <taxon>Pleosporales</taxon>
        <taxon>Lindgomycetaceae</taxon>
        <taxon>Clohesyomyces</taxon>
    </lineage>
</organism>
<dbReference type="OrthoDB" id="3811238at2759"/>
<feature type="region of interest" description="Disordered" evidence="1">
    <location>
        <begin position="1"/>
        <end position="64"/>
    </location>
</feature>
<feature type="compositionally biased region" description="Polar residues" evidence="1">
    <location>
        <begin position="41"/>
        <end position="51"/>
    </location>
</feature>
<accession>A0A1Y1ZNV8</accession>
<evidence type="ECO:0000313" key="2">
    <source>
        <dbReference type="EMBL" id="ORY11943.1"/>
    </source>
</evidence>
<sequence>MNSKTPAHNVAHTRASNLSNMTRTAPVVSHNLSPTPLGPVSASSQKGQGSVENPLRHGQGTAPENSVTALETQRLTPANLLVLNEAYNDQTIEVGNASYNSGANGDGNEPNQRARVREACRQMGIDVPACCLPGGHEGKMPMEYWIDSSSDTAAGFGLGTVYYGEGRVNADLGSRYRRGFRRGTSSRSRLDEMNTVVASQLQKTASVPVSLP</sequence>
<dbReference type="Proteomes" id="UP000193144">
    <property type="component" value="Unassembled WGS sequence"/>
</dbReference>
<evidence type="ECO:0000256" key="1">
    <source>
        <dbReference type="SAM" id="MobiDB-lite"/>
    </source>
</evidence>
<dbReference type="EMBL" id="MCFA01000056">
    <property type="protein sequence ID" value="ORY11943.1"/>
    <property type="molecule type" value="Genomic_DNA"/>
</dbReference>
<name>A0A1Y1ZNV8_9PLEO</name>